<feature type="region of interest" description="Disordered" evidence="1">
    <location>
        <begin position="133"/>
        <end position="155"/>
    </location>
</feature>
<proteinExistence type="predicted"/>
<reference evidence="2" key="2">
    <citation type="submission" date="2020-11" db="EMBL/GenBank/DDBJ databases">
        <authorList>
            <person name="McCartney M.A."/>
            <person name="Auch B."/>
            <person name="Kono T."/>
            <person name="Mallez S."/>
            <person name="Becker A."/>
            <person name="Gohl D.M."/>
            <person name="Silverstein K.A.T."/>
            <person name="Koren S."/>
            <person name="Bechman K.B."/>
            <person name="Herman A."/>
            <person name="Abrahante J.E."/>
            <person name="Garbe J."/>
        </authorList>
    </citation>
    <scope>NUCLEOTIDE SEQUENCE</scope>
    <source>
        <strain evidence="2">Duluth1</strain>
        <tissue evidence="2">Whole animal</tissue>
    </source>
</reference>
<keyword evidence="3" id="KW-1185">Reference proteome</keyword>
<protein>
    <submittedName>
        <fullName evidence="2">Uncharacterized protein</fullName>
    </submittedName>
</protein>
<accession>A0A9D4D480</accession>
<reference evidence="2" key="1">
    <citation type="journal article" date="2019" name="bioRxiv">
        <title>The Genome of the Zebra Mussel, Dreissena polymorpha: A Resource for Invasive Species Research.</title>
        <authorList>
            <person name="McCartney M.A."/>
            <person name="Auch B."/>
            <person name="Kono T."/>
            <person name="Mallez S."/>
            <person name="Zhang Y."/>
            <person name="Obille A."/>
            <person name="Becker A."/>
            <person name="Abrahante J.E."/>
            <person name="Garbe J."/>
            <person name="Badalamenti J.P."/>
            <person name="Herman A."/>
            <person name="Mangelson H."/>
            <person name="Liachko I."/>
            <person name="Sullivan S."/>
            <person name="Sone E.D."/>
            <person name="Koren S."/>
            <person name="Silverstein K.A.T."/>
            <person name="Beckman K.B."/>
            <person name="Gohl D.M."/>
        </authorList>
    </citation>
    <scope>NUCLEOTIDE SEQUENCE</scope>
    <source>
        <strain evidence="2">Duluth1</strain>
        <tissue evidence="2">Whole animal</tissue>
    </source>
</reference>
<organism evidence="2 3">
    <name type="scientific">Dreissena polymorpha</name>
    <name type="common">Zebra mussel</name>
    <name type="synonym">Mytilus polymorpha</name>
    <dbReference type="NCBI Taxonomy" id="45954"/>
    <lineage>
        <taxon>Eukaryota</taxon>
        <taxon>Metazoa</taxon>
        <taxon>Spiralia</taxon>
        <taxon>Lophotrochozoa</taxon>
        <taxon>Mollusca</taxon>
        <taxon>Bivalvia</taxon>
        <taxon>Autobranchia</taxon>
        <taxon>Heteroconchia</taxon>
        <taxon>Euheterodonta</taxon>
        <taxon>Imparidentia</taxon>
        <taxon>Neoheterodontei</taxon>
        <taxon>Myida</taxon>
        <taxon>Dreissenoidea</taxon>
        <taxon>Dreissenidae</taxon>
        <taxon>Dreissena</taxon>
    </lineage>
</organism>
<sequence length="155" mass="17009">MIDTLKNSNIVVIVEVVVAAVTVFEVEVGEEVVVVVEVAVVNNGTKQLKNDPPPGDQVFPQTGTIFEFLQDIIKTNVLTKFHEDLTIDVSSRKNAPTPDGHVFQPTGTIFELVKDTITMASRVLTLHMLTTHDGRRTKGDHKSSPLSTTCSRDLK</sequence>
<feature type="compositionally biased region" description="Basic and acidic residues" evidence="1">
    <location>
        <begin position="133"/>
        <end position="143"/>
    </location>
</feature>
<evidence type="ECO:0000313" key="2">
    <source>
        <dbReference type="EMBL" id="KAH3737720.1"/>
    </source>
</evidence>
<comment type="caution">
    <text evidence="2">The sequence shown here is derived from an EMBL/GenBank/DDBJ whole genome shotgun (WGS) entry which is preliminary data.</text>
</comment>
<dbReference type="AlphaFoldDB" id="A0A9D4D480"/>
<gene>
    <name evidence="2" type="ORF">DPMN_044313</name>
</gene>
<dbReference type="Proteomes" id="UP000828390">
    <property type="component" value="Unassembled WGS sequence"/>
</dbReference>
<evidence type="ECO:0000256" key="1">
    <source>
        <dbReference type="SAM" id="MobiDB-lite"/>
    </source>
</evidence>
<feature type="compositionally biased region" description="Polar residues" evidence="1">
    <location>
        <begin position="144"/>
        <end position="155"/>
    </location>
</feature>
<dbReference type="EMBL" id="JAIWYP010000011">
    <property type="protein sequence ID" value="KAH3737720.1"/>
    <property type="molecule type" value="Genomic_DNA"/>
</dbReference>
<name>A0A9D4D480_DREPO</name>
<evidence type="ECO:0000313" key="3">
    <source>
        <dbReference type="Proteomes" id="UP000828390"/>
    </source>
</evidence>